<evidence type="ECO:0000313" key="11">
    <source>
        <dbReference type="Proteomes" id="UP000473648"/>
    </source>
</evidence>
<comment type="caution">
    <text evidence="10">The sequence shown here is derived from an EMBL/GenBank/DDBJ whole genome shotgun (WGS) entry which is preliminary data.</text>
</comment>
<dbReference type="HAMAP" id="MF_01161">
    <property type="entry name" value="tRNA_Ile_lys_synt"/>
    <property type="match status" value="1"/>
</dbReference>
<dbReference type="GO" id="GO:0006400">
    <property type="term" value="P:tRNA modification"/>
    <property type="evidence" value="ECO:0007669"/>
    <property type="project" value="UniProtKB-UniRule"/>
</dbReference>
<gene>
    <name evidence="8 10" type="primary">tilS</name>
    <name evidence="10" type="ORF">FRC53_02815</name>
</gene>
<evidence type="ECO:0000313" key="10">
    <source>
        <dbReference type="EMBL" id="MQM72361.1"/>
    </source>
</evidence>
<dbReference type="NCBIfam" id="TIGR02432">
    <property type="entry name" value="lysidine_TilS_N"/>
    <property type="match status" value="1"/>
</dbReference>
<evidence type="ECO:0000259" key="9">
    <source>
        <dbReference type="SMART" id="SM00977"/>
    </source>
</evidence>
<organism evidence="10 11">
    <name type="scientific">Candidatus Pseudoramibacter fermentans</name>
    <dbReference type="NCBI Taxonomy" id="2594427"/>
    <lineage>
        <taxon>Bacteria</taxon>
        <taxon>Bacillati</taxon>
        <taxon>Bacillota</taxon>
        <taxon>Clostridia</taxon>
        <taxon>Eubacteriales</taxon>
        <taxon>Eubacteriaceae</taxon>
        <taxon>Pseudoramibacter</taxon>
    </lineage>
</organism>
<evidence type="ECO:0000256" key="8">
    <source>
        <dbReference type="HAMAP-Rule" id="MF_01161"/>
    </source>
</evidence>
<dbReference type="InterPro" id="IPR012796">
    <property type="entry name" value="Lysidine-tRNA-synth_C"/>
</dbReference>
<keyword evidence="4 8" id="KW-0819">tRNA processing</keyword>
<accession>A0A6L5GQ21</accession>
<dbReference type="NCBIfam" id="TIGR02433">
    <property type="entry name" value="lysidine_TilS_C"/>
    <property type="match status" value="1"/>
</dbReference>
<dbReference type="InterPro" id="IPR014729">
    <property type="entry name" value="Rossmann-like_a/b/a_fold"/>
</dbReference>
<name>A0A6L5GQ21_9FIRM</name>
<keyword evidence="5 8" id="KW-0547">Nucleotide-binding</keyword>
<evidence type="ECO:0000256" key="1">
    <source>
        <dbReference type="ARBA" id="ARBA00004496"/>
    </source>
</evidence>
<comment type="catalytic activity">
    <reaction evidence="7 8">
        <text>cytidine(34) in tRNA(Ile2) + L-lysine + ATP = lysidine(34) in tRNA(Ile2) + AMP + diphosphate + H(+)</text>
        <dbReference type="Rhea" id="RHEA:43744"/>
        <dbReference type="Rhea" id="RHEA-COMP:10625"/>
        <dbReference type="Rhea" id="RHEA-COMP:10670"/>
        <dbReference type="ChEBI" id="CHEBI:15378"/>
        <dbReference type="ChEBI" id="CHEBI:30616"/>
        <dbReference type="ChEBI" id="CHEBI:32551"/>
        <dbReference type="ChEBI" id="CHEBI:33019"/>
        <dbReference type="ChEBI" id="CHEBI:82748"/>
        <dbReference type="ChEBI" id="CHEBI:83665"/>
        <dbReference type="ChEBI" id="CHEBI:456215"/>
        <dbReference type="EC" id="6.3.4.19"/>
    </reaction>
</comment>
<dbReference type="SUPFAM" id="SSF56037">
    <property type="entry name" value="PheT/TilS domain"/>
    <property type="match status" value="1"/>
</dbReference>
<feature type="binding site" evidence="8">
    <location>
        <begin position="38"/>
        <end position="43"/>
    </location>
    <ligand>
        <name>ATP</name>
        <dbReference type="ChEBI" id="CHEBI:30616"/>
    </ligand>
</feature>
<dbReference type="InterPro" id="IPR012795">
    <property type="entry name" value="tRNA_Ile_lys_synt_N"/>
</dbReference>
<evidence type="ECO:0000256" key="7">
    <source>
        <dbReference type="ARBA" id="ARBA00048539"/>
    </source>
</evidence>
<dbReference type="GO" id="GO:0032267">
    <property type="term" value="F:tRNA(Ile)-lysidine synthase activity"/>
    <property type="evidence" value="ECO:0007669"/>
    <property type="project" value="UniProtKB-EC"/>
</dbReference>
<comment type="domain">
    <text evidence="8">The N-terminal region contains the highly conserved SGGXDS motif, predicted to be a P-loop motif involved in ATP binding.</text>
</comment>
<feature type="domain" description="Lysidine-tRNA(Ile) synthetase C-terminal" evidence="9">
    <location>
        <begin position="398"/>
        <end position="470"/>
    </location>
</feature>
<proteinExistence type="inferred from homology"/>
<dbReference type="InterPro" id="IPR012094">
    <property type="entry name" value="tRNA_Ile_lys_synt"/>
</dbReference>
<dbReference type="GO" id="GO:0005524">
    <property type="term" value="F:ATP binding"/>
    <property type="evidence" value="ECO:0007669"/>
    <property type="project" value="UniProtKB-UniRule"/>
</dbReference>
<evidence type="ECO:0000256" key="4">
    <source>
        <dbReference type="ARBA" id="ARBA00022694"/>
    </source>
</evidence>
<dbReference type="SUPFAM" id="SSF52402">
    <property type="entry name" value="Adenine nucleotide alpha hydrolases-like"/>
    <property type="match status" value="1"/>
</dbReference>
<dbReference type="CDD" id="cd01992">
    <property type="entry name" value="TilS_N"/>
    <property type="match status" value="1"/>
</dbReference>
<reference evidence="10" key="1">
    <citation type="journal article" date="2020" name="Appl. Environ. Microbiol.">
        <title>Medium-Chain Fatty Acid Synthesis by 'Candidatus Weimeria bifida' gen. nov., sp. nov., and 'Candidatus Pseudoramibacter fermentans' sp. nov.</title>
        <authorList>
            <person name="Scarborough M.J."/>
            <person name="Myers K.S."/>
            <person name="Donohue T.J."/>
            <person name="Noguera D.R."/>
        </authorList>
    </citation>
    <scope>NUCLEOTIDE SEQUENCE</scope>
    <source>
        <strain evidence="10">EUB1.1</strain>
    </source>
</reference>
<protein>
    <recommendedName>
        <fullName evidence="8">tRNA(Ile)-lysidine synthase</fullName>
        <ecNumber evidence="8">6.3.4.19</ecNumber>
    </recommendedName>
    <alternativeName>
        <fullName evidence="8">tRNA(Ile)-2-lysyl-cytidine synthase</fullName>
    </alternativeName>
    <alternativeName>
        <fullName evidence="8">tRNA(Ile)-lysidine synthetase</fullName>
    </alternativeName>
</protein>
<evidence type="ECO:0000256" key="5">
    <source>
        <dbReference type="ARBA" id="ARBA00022741"/>
    </source>
</evidence>
<dbReference type="PANTHER" id="PTHR43033">
    <property type="entry name" value="TRNA(ILE)-LYSIDINE SYNTHASE-RELATED"/>
    <property type="match status" value="1"/>
</dbReference>
<keyword evidence="6 8" id="KW-0067">ATP-binding</keyword>
<dbReference type="EMBL" id="VOGB01000004">
    <property type="protein sequence ID" value="MQM72361.1"/>
    <property type="molecule type" value="Genomic_DNA"/>
</dbReference>
<dbReference type="GO" id="GO:0005737">
    <property type="term" value="C:cytoplasm"/>
    <property type="evidence" value="ECO:0007669"/>
    <property type="project" value="UniProtKB-SubCell"/>
</dbReference>
<evidence type="ECO:0000256" key="3">
    <source>
        <dbReference type="ARBA" id="ARBA00022598"/>
    </source>
</evidence>
<keyword evidence="3 8" id="KW-0436">Ligase</keyword>
<dbReference type="AlphaFoldDB" id="A0A6L5GQ21"/>
<sequence length="478" mass="53988">MKPQRISQNVQDFEKTVGDFVKRHRMFAATDRLLVGVSGGADSMGLLTYLKRCHPGPIAAVHVHHGIRGAAADADAALVDDFCKRQGIACRIVKVDVPSEAAQKKISLELAGRQARQRIFVKLLAEYRCSRLVLAHHMNDQAETVMMRLIRGTGVAGAAGIQPVSGTVVRPFLCVKKDRITAYCEALQISFRTDATNFDTRFTRNSIRQDILPQMTAINPKAVDHLADFAQMAAAYQREIDFWRTKLTDRWVTQDGDSLILNLTAFDTASELMRHLIVQDCLIKAGKTMVDVEKRHVDAITRLLDTGKTTWDLDMPHRVQVSRRYQKLIFKPVLETKRDRTTLANPVRFCIVPGGRPQTVVGHYRITVTNVENLQKKYKKGHLINEILVNYGRIKHDLVLRGREPGDTLKIQGVGHRKLKKFLIDHKIDKNERASMLFLADGPRILWIPGIWRDAEIGTAQDQNDMGLLIRLEKIGNE</sequence>
<evidence type="ECO:0000256" key="2">
    <source>
        <dbReference type="ARBA" id="ARBA00022490"/>
    </source>
</evidence>
<comment type="subcellular location">
    <subcellularLocation>
        <location evidence="1 8">Cytoplasm</location>
    </subcellularLocation>
</comment>
<dbReference type="InterPro" id="IPR011063">
    <property type="entry name" value="TilS/TtcA_N"/>
</dbReference>
<dbReference type="Gene3D" id="3.30.465.60">
    <property type="match status" value="1"/>
</dbReference>
<dbReference type="Proteomes" id="UP000473648">
    <property type="component" value="Unassembled WGS sequence"/>
</dbReference>
<dbReference type="Pfam" id="PF11734">
    <property type="entry name" value="TilS_C"/>
    <property type="match status" value="1"/>
</dbReference>
<comment type="function">
    <text evidence="8">Ligates lysine onto the cytidine present at position 34 of the AUA codon-specific tRNA(Ile) that contains the anticodon CAU, in an ATP-dependent manner. Cytidine is converted to lysidine, thus changing the amino acid specificity of the tRNA from methionine to isoleucine.</text>
</comment>
<dbReference type="Pfam" id="PF01171">
    <property type="entry name" value="ATP_bind_3"/>
    <property type="match status" value="1"/>
</dbReference>
<dbReference type="SMART" id="SM00977">
    <property type="entry name" value="TilS_C"/>
    <property type="match status" value="1"/>
</dbReference>
<comment type="similarity">
    <text evidence="8">Belongs to the tRNA(Ile)-lysidine synthase family.</text>
</comment>
<keyword evidence="11" id="KW-1185">Reference proteome</keyword>
<keyword evidence="2 8" id="KW-0963">Cytoplasm</keyword>
<dbReference type="EC" id="6.3.4.19" evidence="8"/>
<dbReference type="PANTHER" id="PTHR43033:SF1">
    <property type="entry name" value="TRNA(ILE)-LYSIDINE SYNTHASE-RELATED"/>
    <property type="match status" value="1"/>
</dbReference>
<evidence type="ECO:0000256" key="6">
    <source>
        <dbReference type="ARBA" id="ARBA00022840"/>
    </source>
</evidence>
<dbReference type="Gene3D" id="3.40.50.620">
    <property type="entry name" value="HUPs"/>
    <property type="match status" value="1"/>
</dbReference>